<dbReference type="EMBL" id="BARS01023038">
    <property type="protein sequence ID" value="GAG06901.1"/>
    <property type="molecule type" value="Genomic_DNA"/>
</dbReference>
<reference evidence="2" key="1">
    <citation type="journal article" date="2014" name="Front. Microbiol.">
        <title>High frequency of phylogenetically diverse reductive dehalogenase-homologous genes in deep subseafloor sedimentary metagenomes.</title>
        <authorList>
            <person name="Kawai M."/>
            <person name="Futagami T."/>
            <person name="Toyoda A."/>
            <person name="Takaki Y."/>
            <person name="Nishi S."/>
            <person name="Hori S."/>
            <person name="Arai W."/>
            <person name="Tsubouchi T."/>
            <person name="Morono Y."/>
            <person name="Uchiyama I."/>
            <person name="Ito T."/>
            <person name="Fujiyama A."/>
            <person name="Inagaki F."/>
            <person name="Takami H."/>
        </authorList>
    </citation>
    <scope>NUCLEOTIDE SEQUENCE</scope>
    <source>
        <strain evidence="2">Expedition CK06-06</strain>
    </source>
</reference>
<protein>
    <recommendedName>
        <fullName evidence="1">DUF7825 domain-containing protein</fullName>
    </recommendedName>
</protein>
<dbReference type="InterPro" id="IPR056727">
    <property type="entry name" value="DUF7825"/>
</dbReference>
<dbReference type="Pfam" id="PF25149">
    <property type="entry name" value="DUF7825"/>
    <property type="match status" value="1"/>
</dbReference>
<feature type="domain" description="DUF7825" evidence="1">
    <location>
        <begin position="76"/>
        <end position="202"/>
    </location>
</feature>
<evidence type="ECO:0000259" key="1">
    <source>
        <dbReference type="Pfam" id="PF25149"/>
    </source>
</evidence>
<comment type="caution">
    <text evidence="2">The sequence shown here is derived from an EMBL/GenBank/DDBJ whole genome shotgun (WGS) entry which is preliminary data.</text>
</comment>
<accession>X0W2C8</accession>
<proteinExistence type="predicted"/>
<evidence type="ECO:0000313" key="2">
    <source>
        <dbReference type="EMBL" id="GAG06901.1"/>
    </source>
</evidence>
<dbReference type="AlphaFoldDB" id="X0W2C8"/>
<name>X0W2C8_9ZZZZ</name>
<feature type="non-terminal residue" evidence="2">
    <location>
        <position position="203"/>
    </location>
</feature>
<gene>
    <name evidence="2" type="ORF">S01H1_36737</name>
</gene>
<sequence>MGRLDALGPLGIGDNIPDAVTPTSYDWKTDMRAQDDSYNDKTYHFPRLTMKATPECRSKDCGPLRPTVALHERNNHWNYYGVSGAWELQWHSFVWPLNADPYLRAGIHSFMRRLDEQSSSFEPNYVYLEPLFEKNRPFNELAGLAAWLGLISRDADARGAALDLLIEAIEDGRAHPDPMGDILMRLFSSGWNRLNRLAEGLSE</sequence>
<organism evidence="2">
    <name type="scientific">marine sediment metagenome</name>
    <dbReference type="NCBI Taxonomy" id="412755"/>
    <lineage>
        <taxon>unclassified sequences</taxon>
        <taxon>metagenomes</taxon>
        <taxon>ecological metagenomes</taxon>
    </lineage>
</organism>